<reference evidence="2 3" key="1">
    <citation type="submission" date="2013-11" db="EMBL/GenBank/DDBJ databases">
        <title>Genome sequencing of Stegodyphus mimosarum.</title>
        <authorList>
            <person name="Bechsgaard J."/>
        </authorList>
    </citation>
    <scope>NUCLEOTIDE SEQUENCE [LARGE SCALE GENOMIC DNA]</scope>
</reference>
<evidence type="ECO:0000313" key="2">
    <source>
        <dbReference type="EMBL" id="KFM56854.1"/>
    </source>
</evidence>
<proteinExistence type="predicted"/>
<gene>
    <name evidence="2" type="ORF">X975_05325</name>
</gene>
<feature type="compositionally biased region" description="Low complexity" evidence="1">
    <location>
        <begin position="7"/>
        <end position="21"/>
    </location>
</feature>
<dbReference type="AlphaFoldDB" id="A0A087SVG5"/>
<keyword evidence="3" id="KW-1185">Reference proteome</keyword>
<accession>A0A087SVG5</accession>
<dbReference type="Proteomes" id="UP000054359">
    <property type="component" value="Unassembled WGS sequence"/>
</dbReference>
<protein>
    <submittedName>
        <fullName evidence="2">Uncharacterized protein</fullName>
    </submittedName>
</protein>
<dbReference type="EMBL" id="KK112148">
    <property type="protein sequence ID" value="KFM56854.1"/>
    <property type="molecule type" value="Genomic_DNA"/>
</dbReference>
<name>A0A087SVG5_STEMI</name>
<feature type="region of interest" description="Disordered" evidence="1">
    <location>
        <begin position="1"/>
        <end position="23"/>
    </location>
</feature>
<feature type="non-terminal residue" evidence="2">
    <location>
        <position position="60"/>
    </location>
</feature>
<evidence type="ECO:0000256" key="1">
    <source>
        <dbReference type="SAM" id="MobiDB-lite"/>
    </source>
</evidence>
<feature type="non-terminal residue" evidence="2">
    <location>
        <position position="1"/>
    </location>
</feature>
<sequence length="60" mass="6837">FLRRTTGETTSSEAAETSSLSPSDPILGCSWTTLRLLEFFKKFVFRRGCPNVENQLPNLW</sequence>
<evidence type="ECO:0000313" key="3">
    <source>
        <dbReference type="Proteomes" id="UP000054359"/>
    </source>
</evidence>
<organism evidence="2 3">
    <name type="scientific">Stegodyphus mimosarum</name>
    <name type="common">African social velvet spider</name>
    <dbReference type="NCBI Taxonomy" id="407821"/>
    <lineage>
        <taxon>Eukaryota</taxon>
        <taxon>Metazoa</taxon>
        <taxon>Ecdysozoa</taxon>
        <taxon>Arthropoda</taxon>
        <taxon>Chelicerata</taxon>
        <taxon>Arachnida</taxon>
        <taxon>Araneae</taxon>
        <taxon>Araneomorphae</taxon>
        <taxon>Entelegynae</taxon>
        <taxon>Eresoidea</taxon>
        <taxon>Eresidae</taxon>
        <taxon>Stegodyphus</taxon>
    </lineage>
</organism>